<dbReference type="STRING" id="946122.A0A0C2WN03"/>
<dbReference type="EMBL" id="KN818348">
    <property type="protein sequence ID" value="KIL58091.1"/>
    <property type="molecule type" value="Genomic_DNA"/>
</dbReference>
<dbReference type="InParanoid" id="A0A0C2WN03"/>
<reference evidence="2 3" key="1">
    <citation type="submission" date="2014-04" db="EMBL/GenBank/DDBJ databases">
        <title>Evolutionary Origins and Diversification of the Mycorrhizal Mutualists.</title>
        <authorList>
            <consortium name="DOE Joint Genome Institute"/>
            <consortium name="Mycorrhizal Genomics Consortium"/>
            <person name="Kohler A."/>
            <person name="Kuo A."/>
            <person name="Nagy L.G."/>
            <person name="Floudas D."/>
            <person name="Copeland A."/>
            <person name="Barry K.W."/>
            <person name="Cichocki N."/>
            <person name="Veneault-Fourrey C."/>
            <person name="LaButti K."/>
            <person name="Lindquist E.A."/>
            <person name="Lipzen A."/>
            <person name="Lundell T."/>
            <person name="Morin E."/>
            <person name="Murat C."/>
            <person name="Riley R."/>
            <person name="Ohm R."/>
            <person name="Sun H."/>
            <person name="Tunlid A."/>
            <person name="Henrissat B."/>
            <person name="Grigoriev I.V."/>
            <person name="Hibbett D.S."/>
            <person name="Martin F."/>
        </authorList>
    </citation>
    <scope>NUCLEOTIDE SEQUENCE [LARGE SCALE GENOMIC DNA]</scope>
    <source>
        <strain evidence="2 3">Koide BX008</strain>
    </source>
</reference>
<evidence type="ECO:0000259" key="1">
    <source>
        <dbReference type="Pfam" id="PF12849"/>
    </source>
</evidence>
<sequence>MEPFNVDWYLGDTTESLGFLRDGVVDVAITYNDAAERQALRSGSAIKRVYGFRDHFYLVGPPSDPAQLANAADVLDAFNRIVTAGNRDIITPPQDGTSTRFLSRFDKSATNIKESQLFITIGQVPWALSYSKWYHQYPKFPIEALEAAAALKEYTLTDRGIWLSSSAEVRSALRIYKRGDENDPEHWLLSPGRVLLGAKAAEKELAEKFLDWIIDDEGGQHVVSNYKKNGGVLYAPAPPDCRVLS</sequence>
<keyword evidence="3" id="KW-1185">Reference proteome</keyword>
<dbReference type="Pfam" id="PF12849">
    <property type="entry name" value="PBP_like_2"/>
    <property type="match status" value="1"/>
</dbReference>
<dbReference type="OrthoDB" id="10260248at2759"/>
<organism evidence="2 3">
    <name type="scientific">Amanita muscaria (strain Koide BX008)</name>
    <dbReference type="NCBI Taxonomy" id="946122"/>
    <lineage>
        <taxon>Eukaryota</taxon>
        <taxon>Fungi</taxon>
        <taxon>Dikarya</taxon>
        <taxon>Basidiomycota</taxon>
        <taxon>Agaricomycotina</taxon>
        <taxon>Agaricomycetes</taxon>
        <taxon>Agaricomycetidae</taxon>
        <taxon>Agaricales</taxon>
        <taxon>Pluteineae</taxon>
        <taxon>Amanitaceae</taxon>
        <taxon>Amanita</taxon>
    </lineage>
</organism>
<dbReference type="AlphaFoldDB" id="A0A0C2WN03"/>
<dbReference type="HOGENOM" id="CLU_058099_0_0_1"/>
<dbReference type="PANTHER" id="PTHR37945">
    <property type="entry name" value="EXTRACELLULAR TUNGSTATE BINDING PROTEIN"/>
    <property type="match status" value="1"/>
</dbReference>
<proteinExistence type="predicted"/>
<protein>
    <recommendedName>
        <fullName evidence="1">PBP domain-containing protein</fullName>
    </recommendedName>
</protein>
<dbReference type="Gene3D" id="3.40.190.10">
    <property type="entry name" value="Periplasmic binding protein-like II"/>
    <property type="match status" value="2"/>
</dbReference>
<evidence type="ECO:0000313" key="2">
    <source>
        <dbReference type="EMBL" id="KIL58091.1"/>
    </source>
</evidence>
<dbReference type="PANTHER" id="PTHR37945:SF1">
    <property type="entry name" value="EXTRACELLULAR TUNGSTATE BINDING PROTEIN"/>
    <property type="match status" value="1"/>
</dbReference>
<gene>
    <name evidence="2" type="ORF">M378DRAFT_171060</name>
</gene>
<accession>A0A0C2WN03</accession>
<name>A0A0C2WN03_AMAMK</name>
<evidence type="ECO:0000313" key="3">
    <source>
        <dbReference type="Proteomes" id="UP000054549"/>
    </source>
</evidence>
<dbReference type="Proteomes" id="UP000054549">
    <property type="component" value="Unassembled WGS sequence"/>
</dbReference>
<dbReference type="InterPro" id="IPR052738">
    <property type="entry name" value="ABC-Tungstate_binding"/>
</dbReference>
<dbReference type="SUPFAM" id="SSF53850">
    <property type="entry name" value="Periplasmic binding protein-like II"/>
    <property type="match status" value="1"/>
</dbReference>
<dbReference type="InterPro" id="IPR024370">
    <property type="entry name" value="PBP_domain"/>
</dbReference>
<feature type="domain" description="PBP" evidence="1">
    <location>
        <begin position="6"/>
        <end position="217"/>
    </location>
</feature>